<comment type="subcellular location">
    <subcellularLocation>
        <location evidence="1">Secreted</location>
    </subcellularLocation>
</comment>
<dbReference type="Pfam" id="PF24708">
    <property type="entry name" value="Lip_C"/>
    <property type="match status" value="1"/>
</dbReference>
<dbReference type="GO" id="GO:0016787">
    <property type="term" value="F:hydrolase activity"/>
    <property type="evidence" value="ECO:0007669"/>
    <property type="project" value="UniProtKB-KW"/>
</dbReference>
<dbReference type="InterPro" id="IPR056304">
    <property type="entry name" value="Lip-like_C"/>
</dbReference>
<dbReference type="Proteomes" id="UP000215902">
    <property type="component" value="Unassembled WGS sequence"/>
</dbReference>
<evidence type="ECO:0000256" key="2">
    <source>
        <dbReference type="ARBA" id="ARBA00022525"/>
    </source>
</evidence>
<evidence type="ECO:0000313" key="8">
    <source>
        <dbReference type="EMBL" id="PAA93204.1"/>
    </source>
</evidence>
<reference evidence="8 9" key="1">
    <citation type="submission" date="2017-06" db="EMBL/GenBank/DDBJ databases">
        <title>A platform for efficient transgenesis in Macrostomum lignano, a flatworm model organism for stem cell research.</title>
        <authorList>
            <person name="Berezikov E."/>
        </authorList>
    </citation>
    <scope>NUCLEOTIDE SEQUENCE [LARGE SCALE GENOMIC DNA]</scope>
    <source>
        <strain evidence="8">DV1</strain>
        <tissue evidence="8">Whole organism</tissue>
    </source>
</reference>
<accession>A0A267H691</accession>
<gene>
    <name evidence="8" type="ORF">BOX15_Mlig017597g1</name>
</gene>
<dbReference type="OrthoDB" id="6222346at2759"/>
<name>A0A267H691_9PLAT</name>
<dbReference type="GO" id="GO:0006629">
    <property type="term" value="P:lipid metabolic process"/>
    <property type="evidence" value="ECO:0007669"/>
    <property type="project" value="UniProtKB-KW"/>
</dbReference>
<dbReference type="AlphaFoldDB" id="A0A267H691"/>
<feature type="compositionally biased region" description="Polar residues" evidence="6">
    <location>
        <begin position="102"/>
        <end position="159"/>
    </location>
</feature>
<dbReference type="EMBL" id="NIVC01000032">
    <property type="protein sequence ID" value="PAA93204.1"/>
    <property type="molecule type" value="Genomic_DNA"/>
</dbReference>
<keyword evidence="3" id="KW-0732">Signal</keyword>
<evidence type="ECO:0000256" key="1">
    <source>
        <dbReference type="ARBA" id="ARBA00004613"/>
    </source>
</evidence>
<feature type="compositionally biased region" description="Polar residues" evidence="6">
    <location>
        <begin position="68"/>
        <end position="95"/>
    </location>
</feature>
<evidence type="ECO:0000256" key="6">
    <source>
        <dbReference type="SAM" id="MobiDB-lite"/>
    </source>
</evidence>
<feature type="domain" description="Lipase-like C-terminal" evidence="7">
    <location>
        <begin position="222"/>
        <end position="534"/>
    </location>
</feature>
<evidence type="ECO:0000259" key="7">
    <source>
        <dbReference type="Pfam" id="PF24708"/>
    </source>
</evidence>
<keyword evidence="5" id="KW-0443">Lipid metabolism</keyword>
<feature type="compositionally biased region" description="Pro residues" evidence="6">
    <location>
        <begin position="46"/>
        <end position="55"/>
    </location>
</feature>
<sequence>MSAETEESAIILQTETETSDINQNSIVTDAPAPLISYSSSAQIVRQPPPRPPPPQISSNRESKPDLMQDSNPDMMQDSNPGLMQDSNPDMTQDSNPGIHVMQDSNPGLMQDSNPGLMQDPNQGMTQDSNPSMIQDSNLGFTEDSNPDPNRAPSSNQSSESYRKRSGAHLWAAVSNSLSEIRHKADRLLGDSSSQSRGSAEPQPLTDIVPVRPTLEQLCDCTQPPVVLVHGLFGFGPDEMLTPKGRVHYWETAIDRDTNFHGLLVLEASVGPISSYHDRACELFAQIVGCRVDYGEQHSLTHRHDRYGRDFSDKPLYPWWSEDRPLHFVGHSAGGNTIRQLQHLLQLDFWDRGTNASWVKSVTCIMAPMNGSTASYLAGCNVETGLFGLSNIVPLISMVDTLGAAFGFPVNERRRMLLWKLEHFNISQSDFSDFNRLRQRMSESGFLLGEDNLAYDLTLQSCERFNALVPDFPNTYYLSYTASCSTYTQVKTFMAGPYLYMRNRKFSAMPPGWSWSRDWQISDGLVPLASQMSPSGPLPRTMVCLSVPEESAVNAADKSAKSSTNNGEHDSEKIQRGIWYTESIASVAQSVTKHWDHCDVICARGLLWEGIVDRIPVISNGAQALMGLGKRLGRLPKERSSLARVSKAEQRRFYEALYARLSQLE</sequence>
<feature type="region of interest" description="Disordered" evidence="6">
    <location>
        <begin position="1"/>
        <end position="163"/>
    </location>
</feature>
<proteinExistence type="predicted"/>
<keyword evidence="9" id="KW-1185">Reference proteome</keyword>
<evidence type="ECO:0000256" key="5">
    <source>
        <dbReference type="ARBA" id="ARBA00023098"/>
    </source>
</evidence>
<keyword evidence="4" id="KW-0378">Hydrolase</keyword>
<dbReference type="SUPFAM" id="SSF53474">
    <property type="entry name" value="alpha/beta-Hydrolases"/>
    <property type="match status" value="1"/>
</dbReference>
<organism evidence="8 9">
    <name type="scientific">Macrostomum lignano</name>
    <dbReference type="NCBI Taxonomy" id="282301"/>
    <lineage>
        <taxon>Eukaryota</taxon>
        <taxon>Metazoa</taxon>
        <taxon>Spiralia</taxon>
        <taxon>Lophotrochozoa</taxon>
        <taxon>Platyhelminthes</taxon>
        <taxon>Rhabditophora</taxon>
        <taxon>Macrostomorpha</taxon>
        <taxon>Macrostomida</taxon>
        <taxon>Macrostomidae</taxon>
        <taxon>Macrostomum</taxon>
    </lineage>
</organism>
<dbReference type="PANTHER" id="PTHR34043">
    <property type="entry name" value="ALPHA/BETA-HYDROLASES SUPERFAMILY PROTEIN"/>
    <property type="match status" value="1"/>
</dbReference>
<dbReference type="GO" id="GO:0005576">
    <property type="term" value="C:extracellular region"/>
    <property type="evidence" value="ECO:0007669"/>
    <property type="project" value="UniProtKB-SubCell"/>
</dbReference>
<evidence type="ECO:0000256" key="4">
    <source>
        <dbReference type="ARBA" id="ARBA00022801"/>
    </source>
</evidence>
<feature type="compositionally biased region" description="Polar residues" evidence="6">
    <location>
        <begin position="11"/>
        <end position="27"/>
    </location>
</feature>
<evidence type="ECO:0000313" key="9">
    <source>
        <dbReference type="Proteomes" id="UP000215902"/>
    </source>
</evidence>
<dbReference type="PANTHER" id="PTHR34043:SF3">
    <property type="entry name" value="ALPHA_BETA-HYDROLASES SUPERFAMILY PROTEIN"/>
    <property type="match status" value="1"/>
</dbReference>
<evidence type="ECO:0000256" key="3">
    <source>
        <dbReference type="ARBA" id="ARBA00022729"/>
    </source>
</evidence>
<keyword evidence="2" id="KW-0964">Secreted</keyword>
<dbReference type="Gene3D" id="3.40.50.1820">
    <property type="entry name" value="alpha/beta hydrolase"/>
    <property type="match status" value="1"/>
</dbReference>
<dbReference type="STRING" id="282301.A0A267H691"/>
<dbReference type="InterPro" id="IPR029058">
    <property type="entry name" value="AB_hydrolase_fold"/>
</dbReference>
<comment type="caution">
    <text evidence="8">The sequence shown here is derived from an EMBL/GenBank/DDBJ whole genome shotgun (WGS) entry which is preliminary data.</text>
</comment>
<protein>
    <recommendedName>
        <fullName evidence="7">Lipase-like C-terminal domain-containing protein</fullName>
    </recommendedName>
</protein>